<proteinExistence type="predicted"/>
<comment type="caution">
    <text evidence="1">The sequence shown here is derived from an EMBL/GenBank/DDBJ whole genome shotgun (WGS) entry which is preliminary data.</text>
</comment>
<keyword evidence="2" id="KW-1185">Reference proteome</keyword>
<protein>
    <submittedName>
        <fullName evidence="1">Uncharacterized protein</fullName>
    </submittedName>
</protein>
<name>A0A0L6VL33_9BASI</name>
<dbReference type="VEuPathDB" id="FungiDB:VP01_1395g1"/>
<gene>
    <name evidence="1" type="ORF">VP01_1395g1</name>
</gene>
<evidence type="ECO:0000313" key="1">
    <source>
        <dbReference type="EMBL" id="KNZ61473.1"/>
    </source>
</evidence>
<organism evidence="1 2">
    <name type="scientific">Puccinia sorghi</name>
    <dbReference type="NCBI Taxonomy" id="27349"/>
    <lineage>
        <taxon>Eukaryota</taxon>
        <taxon>Fungi</taxon>
        <taxon>Dikarya</taxon>
        <taxon>Basidiomycota</taxon>
        <taxon>Pucciniomycotina</taxon>
        <taxon>Pucciniomycetes</taxon>
        <taxon>Pucciniales</taxon>
        <taxon>Pucciniaceae</taxon>
        <taxon>Puccinia</taxon>
    </lineage>
</organism>
<evidence type="ECO:0000313" key="2">
    <source>
        <dbReference type="Proteomes" id="UP000037035"/>
    </source>
</evidence>
<dbReference type="Proteomes" id="UP000037035">
    <property type="component" value="Unassembled WGS sequence"/>
</dbReference>
<dbReference type="EMBL" id="LAVV01004398">
    <property type="protein sequence ID" value="KNZ61473.1"/>
    <property type="molecule type" value="Genomic_DNA"/>
</dbReference>
<accession>A0A0L6VL33</accession>
<sequence>MADTGASPMPDIQINSPNDAARKERFNQAMLKAALDMTPQLMEENYSVWKDKISGLLELRLTLPNYSTFKQQKHQAQAARSGNQSKKNSPRHNLQIALEIPTIFFISISKRTPSTLSSLKLAARHTSLSSTFQISLFSSTSQTENNAFRQRLEGQICLQSLNLESSSSTDTALYAGKNERFNPPPAEPIQEKTLSVQKVIIIKSKTTITRVTLVGTFIRTRHLTCGARLKRNGKLTRTRKKPCHLFCCGSITQERLPAKLIPCLFHSPSTFLPQLTPLKLEYSKGDLSQRVKGLAQILQNREHASVVGSTIEELIQHQPLFKIMVLDANLLVQKKTCKCLLKVLPHLFQQLPLRAILKTNPWFIRLSSCTHAHTSNLQDF</sequence>
<reference evidence="1 2" key="1">
    <citation type="submission" date="2015-08" db="EMBL/GenBank/DDBJ databases">
        <title>Next Generation Sequencing and Analysis of the Genome of Puccinia sorghi L Schw, the Causal Agent of Maize Common Rust.</title>
        <authorList>
            <person name="Rochi L."/>
            <person name="Burguener G."/>
            <person name="Darino M."/>
            <person name="Turjanski A."/>
            <person name="Kreff E."/>
            <person name="Dieguez M.J."/>
            <person name="Sacco F."/>
        </authorList>
    </citation>
    <scope>NUCLEOTIDE SEQUENCE [LARGE SCALE GENOMIC DNA]</scope>
    <source>
        <strain evidence="1 2">RO10H11247</strain>
    </source>
</reference>
<dbReference type="OrthoDB" id="2783063at2759"/>
<dbReference type="AlphaFoldDB" id="A0A0L6VL33"/>